<dbReference type="EMBL" id="CATOUU010000729">
    <property type="protein sequence ID" value="CAI9944589.1"/>
    <property type="molecule type" value="Genomic_DNA"/>
</dbReference>
<comment type="caution">
    <text evidence="1">The sequence shown here is derived from an EMBL/GenBank/DDBJ whole genome shotgun (WGS) entry which is preliminary data.</text>
</comment>
<organism evidence="1">
    <name type="scientific">Hexamita inflata</name>
    <dbReference type="NCBI Taxonomy" id="28002"/>
    <lineage>
        <taxon>Eukaryota</taxon>
        <taxon>Metamonada</taxon>
        <taxon>Diplomonadida</taxon>
        <taxon>Hexamitidae</taxon>
        <taxon>Hexamitinae</taxon>
        <taxon>Hexamita</taxon>
    </lineage>
</organism>
<accession>A0AA86U7T6</accession>
<reference evidence="2 3" key="2">
    <citation type="submission" date="2024-07" db="EMBL/GenBank/DDBJ databases">
        <authorList>
            <person name="Akdeniz Z."/>
        </authorList>
    </citation>
    <scope>NUCLEOTIDE SEQUENCE [LARGE SCALE GENOMIC DNA]</scope>
</reference>
<proteinExistence type="predicted"/>
<protein>
    <submittedName>
        <fullName evidence="2">Hypothetical_protein</fullName>
    </submittedName>
</protein>
<dbReference type="EMBL" id="CAXDID020000488">
    <property type="protein sequence ID" value="CAL6096734.1"/>
    <property type="molecule type" value="Genomic_DNA"/>
</dbReference>
<name>A0AA86U7T6_9EUKA</name>
<gene>
    <name evidence="1" type="ORF">HINF_LOCUS32234</name>
    <name evidence="2" type="ORF">HINF_LOCUS68569</name>
</gene>
<dbReference type="AlphaFoldDB" id="A0AA86U7T6"/>
<dbReference type="Proteomes" id="UP001642409">
    <property type="component" value="Unassembled WGS sequence"/>
</dbReference>
<keyword evidence="3" id="KW-1185">Reference proteome</keyword>
<evidence type="ECO:0000313" key="1">
    <source>
        <dbReference type="EMBL" id="CAI9944589.1"/>
    </source>
</evidence>
<sequence>MSSKDSIFKTVNDFKKIKLCETLDKKPMVYEYREAENRETGEKLTILTLLQSQDQIIQKLMQLKSQTAMLPSEVYKIENTYHLVFPRKHDPVTPERMKDVPECIIWEWITSIGQLLHEFKQIGLLLNAINPHLVQLLWCPSQL</sequence>
<evidence type="ECO:0000313" key="2">
    <source>
        <dbReference type="EMBL" id="CAL6096734.1"/>
    </source>
</evidence>
<evidence type="ECO:0000313" key="3">
    <source>
        <dbReference type="Proteomes" id="UP001642409"/>
    </source>
</evidence>
<reference evidence="1" key="1">
    <citation type="submission" date="2023-06" db="EMBL/GenBank/DDBJ databases">
        <authorList>
            <person name="Kurt Z."/>
        </authorList>
    </citation>
    <scope>NUCLEOTIDE SEQUENCE</scope>
</reference>